<dbReference type="Gene3D" id="2.60.40.150">
    <property type="entry name" value="C2 domain"/>
    <property type="match status" value="1"/>
</dbReference>
<evidence type="ECO:0000313" key="10">
    <source>
        <dbReference type="EMBL" id="SSX14395.1"/>
    </source>
</evidence>
<comment type="subcellular location">
    <subcellularLocation>
        <location evidence="1">Cytoplasm</location>
    </subcellularLocation>
    <subcellularLocation>
        <location evidence="2">Late endosome</location>
    </subcellularLocation>
</comment>
<feature type="domain" description="C2" evidence="7">
    <location>
        <begin position="870"/>
        <end position="998"/>
    </location>
</feature>
<comment type="similarity">
    <text evidence="3">Belongs to the unc-13 family.</text>
</comment>
<dbReference type="EMBL" id="UFQS01002628">
    <property type="protein sequence ID" value="SSX14395.1"/>
    <property type="molecule type" value="Genomic_DNA"/>
</dbReference>
<dbReference type="PANTHER" id="PTHR45999:SF4">
    <property type="entry name" value="UNC-13-4A, ISOFORM B"/>
    <property type="match status" value="1"/>
</dbReference>
<dbReference type="PROSITE" id="PS50004">
    <property type="entry name" value="C2"/>
    <property type="match status" value="1"/>
</dbReference>
<proteinExistence type="inferred from homology"/>
<keyword evidence="5" id="KW-0963">Cytoplasm</keyword>
<evidence type="ECO:0000313" key="11">
    <source>
        <dbReference type="EMBL" id="SSX33805.1"/>
    </source>
</evidence>
<dbReference type="SMART" id="SM00239">
    <property type="entry name" value="C2"/>
    <property type="match status" value="2"/>
</dbReference>
<feature type="domain" description="MHD2" evidence="9">
    <location>
        <begin position="750"/>
        <end position="856"/>
    </location>
</feature>
<evidence type="ECO:0000259" key="9">
    <source>
        <dbReference type="PROSITE" id="PS51259"/>
    </source>
</evidence>
<sequence length="1055" mass="122671">MTTINFDCVYSSLLYQLINSLSLENDKNKIREFTDYLKDIFDYSTVTHNKILGQVRELPKPKRICDLTVIEAIDVHLDETTADKPPRLFVTADFDEADDEIQYTQISNKMVWNETLSLIFDEATMNDCLVVRIWNNYARNEDRFYGQKLLDRILYKPTSSESSVDEIVKAGKRSSYIIGKAVIPMKAITPSIPFTWQLIDKKDPRLRKSVIKLKVDYTLHQNEHFYPDASVEYSVIYEKLLRYELKESKVSGFWWDGKFTKLGQSLLDHYCQNKKLSRSTTRLAQWQVICQIQSSHPLAFSLFDHIIDDLSTFIRNGAYKEKQLSVFWDATVKFLEHSVVYLKNFNFDNEKRTINLLKTIQKISSIVSMYQTGLLAVNMFEKEPISELDKKARNSIEPLITEALTENAKIWFESNENGIERKNHDEEDGLRIQSNPNLIDIKNVSKLLQNVQERLEIIIETYNKPFKQYTNINLLELYMTQLDLSFTEEVQDKIKSVSHTFDMEIDSANPNYDEQKALSDELKLFYMSLKGFNETVIKKYLASSKKSFKVSKFNEWFDDLISIWFKVMGIEARKGIEKAVNLDEKICLEGMRHTSSAGDTYDLLYVFLLEFKKVVATEKGKAFMVATEIVSEITDSCSTYNEYLSNKLDWNSKSTEKIIEKDFIDQFALVVNNLEYLSSKVGEIIEELYIHILDSDDTMITNKKYPGLDDLQSNMNKNLTNNIQKLVTSKISVHIQKLLKDAFAWIGKDIKTFEPVLNYLDEIMSQLGSLLSTESFDKLFNFVWNEILVQLRVWMEKQITSQQDVAAMISFKQFFECIKETFKGAVTNEELQEDLKFLNNELRKRGCSPLEIIHNYYIELISEEENAQETFGKLTFSGTFSQDGLDLHILNGRNLIPKTGIDGDTEPDTYVEVEFYFKDPSKYNLKSMKTKTINKNQFPLYDEILKIPLSPAEQDLDDTIIVFTLWDPDLLGMVQNYLGESSITFKELKDSNGKQIIHNLKKPHDKNNEFLVNLKSRTDKQAKELYKAFKFRCKETTNNKKKSSITFQSLWSPKN</sequence>
<name>A0A336MVR9_CULSO</name>
<evidence type="ECO:0000256" key="5">
    <source>
        <dbReference type="ARBA" id="ARBA00022490"/>
    </source>
</evidence>
<gene>
    <name evidence="11" type="primary">CSON006964</name>
</gene>
<dbReference type="GO" id="GO:0005770">
    <property type="term" value="C:late endosome"/>
    <property type="evidence" value="ECO:0007669"/>
    <property type="project" value="UniProtKB-SubCell"/>
</dbReference>
<dbReference type="Pfam" id="PF00168">
    <property type="entry name" value="C2"/>
    <property type="match status" value="2"/>
</dbReference>
<dbReference type="VEuPathDB" id="VectorBase:CSON006964"/>
<dbReference type="SUPFAM" id="SSF49562">
    <property type="entry name" value="C2 domain (Calcium/lipid-binding domain, CaLB)"/>
    <property type="match status" value="1"/>
</dbReference>
<evidence type="ECO:0000259" key="7">
    <source>
        <dbReference type="PROSITE" id="PS50004"/>
    </source>
</evidence>
<dbReference type="InterPro" id="IPR000008">
    <property type="entry name" value="C2_dom"/>
</dbReference>
<evidence type="ECO:0000256" key="4">
    <source>
        <dbReference type="ARBA" id="ARBA00022483"/>
    </source>
</evidence>
<dbReference type="InterPro" id="IPR052095">
    <property type="entry name" value="UNC-13_domain"/>
</dbReference>
<feature type="domain" description="MHD1" evidence="8">
    <location>
        <begin position="523"/>
        <end position="644"/>
    </location>
</feature>
<evidence type="ECO:0000259" key="8">
    <source>
        <dbReference type="PROSITE" id="PS51258"/>
    </source>
</evidence>
<keyword evidence="4" id="KW-0268">Exocytosis</keyword>
<dbReference type="PROSITE" id="PS51259">
    <property type="entry name" value="MHD2"/>
    <property type="match status" value="1"/>
</dbReference>
<accession>A0A336MVR9</accession>
<reference evidence="11" key="2">
    <citation type="submission" date="2018-07" db="EMBL/GenBank/DDBJ databases">
        <authorList>
            <person name="Quirk P.G."/>
            <person name="Krulwich T.A."/>
        </authorList>
    </citation>
    <scope>NUCLEOTIDE SEQUENCE</scope>
</reference>
<evidence type="ECO:0000256" key="6">
    <source>
        <dbReference type="ARBA" id="ARBA00022753"/>
    </source>
</evidence>
<dbReference type="EMBL" id="UFQT01002628">
    <property type="protein sequence ID" value="SSX33805.1"/>
    <property type="molecule type" value="Genomic_DNA"/>
</dbReference>
<dbReference type="InterPro" id="IPR014772">
    <property type="entry name" value="Munc13_dom-2"/>
</dbReference>
<dbReference type="PROSITE" id="PS51258">
    <property type="entry name" value="MHD1"/>
    <property type="match status" value="1"/>
</dbReference>
<keyword evidence="6" id="KW-0967">Endosome</keyword>
<evidence type="ECO:0000256" key="3">
    <source>
        <dbReference type="ARBA" id="ARBA00005823"/>
    </source>
</evidence>
<evidence type="ECO:0000256" key="2">
    <source>
        <dbReference type="ARBA" id="ARBA00004603"/>
    </source>
</evidence>
<dbReference type="GO" id="GO:0099503">
    <property type="term" value="C:secretory vesicle"/>
    <property type="evidence" value="ECO:0007669"/>
    <property type="project" value="TreeGrafter"/>
</dbReference>
<dbReference type="InterPro" id="IPR035892">
    <property type="entry name" value="C2_domain_sf"/>
</dbReference>
<protein>
    <submittedName>
        <fullName evidence="11">CSON006964 protein</fullName>
    </submittedName>
</protein>
<reference evidence="10" key="1">
    <citation type="submission" date="2018-04" db="EMBL/GenBank/DDBJ databases">
        <authorList>
            <person name="Go L.Y."/>
            <person name="Mitchell J.A."/>
        </authorList>
    </citation>
    <scope>NUCLEOTIDE SEQUENCE</scope>
    <source>
        <tissue evidence="10">Whole organism</tissue>
    </source>
</reference>
<evidence type="ECO:0000256" key="1">
    <source>
        <dbReference type="ARBA" id="ARBA00004496"/>
    </source>
</evidence>
<dbReference type="Gene3D" id="1.10.357.50">
    <property type="match status" value="1"/>
</dbReference>
<dbReference type="AlphaFoldDB" id="A0A336MVR9"/>
<organism evidence="11">
    <name type="scientific">Culicoides sonorensis</name>
    <name type="common">Biting midge</name>
    <dbReference type="NCBI Taxonomy" id="179676"/>
    <lineage>
        <taxon>Eukaryota</taxon>
        <taxon>Metazoa</taxon>
        <taxon>Ecdysozoa</taxon>
        <taxon>Arthropoda</taxon>
        <taxon>Hexapoda</taxon>
        <taxon>Insecta</taxon>
        <taxon>Pterygota</taxon>
        <taxon>Neoptera</taxon>
        <taxon>Endopterygota</taxon>
        <taxon>Diptera</taxon>
        <taxon>Nematocera</taxon>
        <taxon>Chironomoidea</taxon>
        <taxon>Ceratopogonidae</taxon>
        <taxon>Ceratopogoninae</taxon>
        <taxon>Culicoides</taxon>
        <taxon>Monoculicoides</taxon>
    </lineage>
</organism>
<dbReference type="PANTHER" id="PTHR45999">
    <property type="entry name" value="UNC-13-4A, ISOFORM B"/>
    <property type="match status" value="1"/>
</dbReference>
<dbReference type="GO" id="GO:0006887">
    <property type="term" value="P:exocytosis"/>
    <property type="evidence" value="ECO:0007669"/>
    <property type="project" value="UniProtKB-KW"/>
</dbReference>
<dbReference type="InterPro" id="IPR014770">
    <property type="entry name" value="Munc13_1"/>
</dbReference>